<dbReference type="STRING" id="1095629.A0A0C9Y4C2"/>
<name>A0A0C9Y4C2_9AGAR</name>
<feature type="region of interest" description="Disordered" evidence="1">
    <location>
        <begin position="255"/>
        <end position="304"/>
    </location>
</feature>
<feature type="region of interest" description="Disordered" evidence="1">
    <location>
        <begin position="565"/>
        <end position="596"/>
    </location>
</feature>
<feature type="region of interest" description="Disordered" evidence="1">
    <location>
        <begin position="631"/>
        <end position="662"/>
    </location>
</feature>
<sequence length="1252" mass="139575">MSSSTTSHTDANPIVWYDTRASMESPGRRISRPGSSRFNADSVLHASYGQASPAMRAQQDDCSYDSFPVQSPHFGIQQSRNETTLAGHRLHRGSRFDHHRILSSAYGFTVNEEVKESSKQTPMSPESPSGQQGNQLPLHLRHVLSAHKMASGQRGSRSPLGPHSPRTSPTVPGAHKSPSRQQESQFPFGPHAPSTSPLSPGAHKLPFSQGGSRSSSSVKRARMPSTSRAGAILQEVHGSPSILFDSTSQNLGQVTLDPTIGGIGRPFSSQDEEPLVEPSRKPPPGPESGHRSDVHPTNSRDKTPEHVCASLNVTGLLSPLTNIATRSLQESRATYPALSTPETNSPQNSNTSSDPQHMSTNKAAPSTSHTEPTRLRNPSGQAQPSQANEDVTLAAASANRVQTSKAIPHPSNKGKAKASTSSWYAHAPIPLHQRSPPLRLQLPRDPNIFSHQAMDVDQERATAPPDCGMETPQNPVVHRHFPSQASPRIHASCSVRQNALIDPAVSPQIAPVDNGMTSLFCHSPQIAPTDNGMESPLYHSQHLRNISHYPDWDDEFEDRDRLIGMSQNPREQEEQGRVAEEKEDEMDDLRAGQHDPHSQYVTHAALTNHIKDIEATIKRTMQLSFKDLASLASQHSTPPRFGNRASRKPKLTGPPKRREEPANSLAAMVRLRLGKIVENRPLADVIPSPEDIVAFEHRWNVDDGESVGPSCSLSSFKLDLVGTPHSPWNLSAFRVFYPYFLNAQGLPPSDNLYNDTYHYFFTRVRGLKTIYEQSFDLQEERALRRRAKRRWQRKRTTFQRRLHIATIDPLLGKHVHILQRLGVEGMSSDESDVEELRRDPAVRRGQPSYFVSTPAWRHPTLTAWLLAFDSMHVISRRTAGNRLRGAYPRCRIYARDRSSKSKRYVSHLPKTAYNPDWLKTRHNIEFTVAPTEENYSFTHDDHVDIFFILTSSDLSSKRKRPLGMLTSSSDGNHKILETGILFRIMCKGPWMKVVLLDLPLHQHQYLLSSYPATPQLPGGFEIEVPYQTQQPLAAKVAFVLTLPEVSHAEIPQRETAAETPQQETAEETPQEEIAVAEISRQEIAAEVPQKETVTETPQKEAMAETACRKSTALPQVTLIGTYISHISRVGTMEYSEYHRTFTGKDLSPGAGFTWYESKLLVPITSPPITLSSAAPGTVYIHTDTATKEPKERLFAWQFASDKTWKDVTESYRLDDGTIEHPSFPGRVLCRYRQTGDKPNYINRESFKARSKT</sequence>
<feature type="compositionally biased region" description="Polar residues" evidence="1">
    <location>
        <begin position="119"/>
        <end position="135"/>
    </location>
</feature>
<feature type="compositionally biased region" description="Basic and acidic residues" evidence="1">
    <location>
        <begin position="288"/>
        <end position="304"/>
    </location>
</feature>
<dbReference type="OrthoDB" id="3224221at2759"/>
<proteinExistence type="predicted"/>
<feature type="region of interest" description="Disordered" evidence="1">
    <location>
        <begin position="148"/>
        <end position="226"/>
    </location>
</feature>
<feature type="compositionally biased region" description="Basic and acidic residues" evidence="1">
    <location>
        <begin position="1088"/>
        <end position="1102"/>
    </location>
</feature>
<protein>
    <submittedName>
        <fullName evidence="2">Uncharacterized protein</fullName>
    </submittedName>
</protein>
<feature type="region of interest" description="Disordered" evidence="1">
    <location>
        <begin position="1049"/>
        <end position="1071"/>
    </location>
</feature>
<evidence type="ECO:0000256" key="1">
    <source>
        <dbReference type="SAM" id="MobiDB-lite"/>
    </source>
</evidence>
<dbReference type="EMBL" id="KN838565">
    <property type="protein sequence ID" value="KIK04942.1"/>
    <property type="molecule type" value="Genomic_DNA"/>
</dbReference>
<evidence type="ECO:0000313" key="2">
    <source>
        <dbReference type="EMBL" id="KIK04942.1"/>
    </source>
</evidence>
<accession>A0A0C9Y4C2</accession>
<dbReference type="AlphaFoldDB" id="A0A0C9Y4C2"/>
<feature type="compositionally biased region" description="Polar residues" evidence="1">
    <location>
        <begin position="340"/>
        <end position="389"/>
    </location>
</feature>
<feature type="compositionally biased region" description="Basic and acidic residues" evidence="1">
    <location>
        <begin position="570"/>
        <end position="580"/>
    </location>
</feature>
<keyword evidence="3" id="KW-1185">Reference proteome</keyword>
<organism evidence="2 3">
    <name type="scientific">Laccaria amethystina LaAM-08-1</name>
    <dbReference type="NCBI Taxonomy" id="1095629"/>
    <lineage>
        <taxon>Eukaryota</taxon>
        <taxon>Fungi</taxon>
        <taxon>Dikarya</taxon>
        <taxon>Basidiomycota</taxon>
        <taxon>Agaricomycotina</taxon>
        <taxon>Agaricomycetes</taxon>
        <taxon>Agaricomycetidae</taxon>
        <taxon>Agaricales</taxon>
        <taxon>Agaricineae</taxon>
        <taxon>Hydnangiaceae</taxon>
        <taxon>Laccaria</taxon>
    </lineage>
</organism>
<feature type="region of interest" description="Disordered" evidence="1">
    <location>
        <begin position="112"/>
        <end position="135"/>
    </location>
</feature>
<reference evidence="2 3" key="1">
    <citation type="submission" date="2014-04" db="EMBL/GenBank/DDBJ databases">
        <authorList>
            <consortium name="DOE Joint Genome Institute"/>
            <person name="Kuo A."/>
            <person name="Kohler A."/>
            <person name="Nagy L.G."/>
            <person name="Floudas D."/>
            <person name="Copeland A."/>
            <person name="Barry K.W."/>
            <person name="Cichocki N."/>
            <person name="Veneault-Fourrey C."/>
            <person name="LaButti K."/>
            <person name="Lindquist E.A."/>
            <person name="Lipzen A."/>
            <person name="Lundell T."/>
            <person name="Morin E."/>
            <person name="Murat C."/>
            <person name="Sun H."/>
            <person name="Tunlid A."/>
            <person name="Henrissat B."/>
            <person name="Grigoriev I.V."/>
            <person name="Hibbett D.S."/>
            <person name="Martin F."/>
            <person name="Nordberg H.P."/>
            <person name="Cantor M.N."/>
            <person name="Hua S.X."/>
        </authorList>
    </citation>
    <scope>NUCLEOTIDE SEQUENCE [LARGE SCALE GENOMIC DNA]</scope>
    <source>
        <strain evidence="2 3">LaAM-08-1</strain>
    </source>
</reference>
<evidence type="ECO:0000313" key="3">
    <source>
        <dbReference type="Proteomes" id="UP000054477"/>
    </source>
</evidence>
<dbReference type="HOGENOM" id="CLU_265645_0_0_1"/>
<feature type="region of interest" description="Disordered" evidence="1">
    <location>
        <begin position="333"/>
        <end position="420"/>
    </location>
</feature>
<gene>
    <name evidence="2" type="ORF">K443DRAFT_120773</name>
</gene>
<dbReference type="Proteomes" id="UP000054477">
    <property type="component" value="Unassembled WGS sequence"/>
</dbReference>
<feature type="compositionally biased region" description="Low complexity" evidence="1">
    <location>
        <begin position="208"/>
        <end position="217"/>
    </location>
</feature>
<feature type="region of interest" description="Disordered" evidence="1">
    <location>
        <begin position="1088"/>
        <end position="1107"/>
    </location>
</feature>
<reference evidence="3" key="2">
    <citation type="submission" date="2015-01" db="EMBL/GenBank/DDBJ databases">
        <title>Evolutionary Origins and Diversification of the Mycorrhizal Mutualists.</title>
        <authorList>
            <consortium name="DOE Joint Genome Institute"/>
            <consortium name="Mycorrhizal Genomics Consortium"/>
            <person name="Kohler A."/>
            <person name="Kuo A."/>
            <person name="Nagy L.G."/>
            <person name="Floudas D."/>
            <person name="Copeland A."/>
            <person name="Barry K.W."/>
            <person name="Cichocki N."/>
            <person name="Veneault-Fourrey C."/>
            <person name="LaButti K."/>
            <person name="Lindquist E.A."/>
            <person name="Lipzen A."/>
            <person name="Lundell T."/>
            <person name="Morin E."/>
            <person name="Murat C."/>
            <person name="Riley R."/>
            <person name="Ohm R."/>
            <person name="Sun H."/>
            <person name="Tunlid A."/>
            <person name="Henrissat B."/>
            <person name="Grigoriev I.V."/>
            <person name="Hibbett D.S."/>
            <person name="Martin F."/>
        </authorList>
    </citation>
    <scope>NUCLEOTIDE SEQUENCE [LARGE SCALE GENOMIC DNA]</scope>
    <source>
        <strain evidence="3">LaAM-08-1</strain>
    </source>
</reference>